<comment type="caution">
    <text evidence="2">The sequence shown here is derived from an EMBL/GenBank/DDBJ whole genome shotgun (WGS) entry which is preliminary data.</text>
</comment>
<dbReference type="Proteomes" id="UP000257109">
    <property type="component" value="Unassembled WGS sequence"/>
</dbReference>
<dbReference type="PANTHER" id="PTHR31694">
    <property type="entry name" value="DESICCATION-LIKE PROTEIN"/>
    <property type="match status" value="1"/>
</dbReference>
<dbReference type="OrthoDB" id="1001765at2759"/>
<feature type="non-terminal residue" evidence="2">
    <location>
        <position position="1"/>
    </location>
</feature>
<keyword evidence="3" id="KW-1185">Reference proteome</keyword>
<dbReference type="AlphaFoldDB" id="A0A371FDI8"/>
<evidence type="ECO:0000256" key="1">
    <source>
        <dbReference type="SAM" id="MobiDB-lite"/>
    </source>
</evidence>
<proteinExistence type="predicted"/>
<feature type="region of interest" description="Disordered" evidence="1">
    <location>
        <begin position="1"/>
        <end position="30"/>
    </location>
</feature>
<dbReference type="PANTHER" id="PTHR31694:SF12">
    <property type="entry name" value="DESICCATION-LIKE PROTEIN"/>
    <property type="match status" value="1"/>
</dbReference>
<dbReference type="EMBL" id="QJKJ01009530">
    <property type="protein sequence ID" value="RDX76364.1"/>
    <property type="molecule type" value="Genomic_DNA"/>
</dbReference>
<name>A0A371FDI8_MUCPR</name>
<evidence type="ECO:0000313" key="3">
    <source>
        <dbReference type="Proteomes" id="UP000257109"/>
    </source>
</evidence>
<reference evidence="2" key="1">
    <citation type="submission" date="2018-05" db="EMBL/GenBank/DDBJ databases">
        <title>Draft genome of Mucuna pruriens seed.</title>
        <authorList>
            <person name="Nnadi N.E."/>
            <person name="Vos R."/>
            <person name="Hasami M.H."/>
            <person name="Devisetty U.K."/>
            <person name="Aguiy J.C."/>
        </authorList>
    </citation>
    <scope>NUCLEOTIDE SEQUENCE [LARGE SCALE GENOMIC DNA]</scope>
    <source>
        <strain evidence="2">JCA_2017</strain>
    </source>
</reference>
<organism evidence="2 3">
    <name type="scientific">Mucuna pruriens</name>
    <name type="common">Velvet bean</name>
    <name type="synonym">Dolichos pruriens</name>
    <dbReference type="NCBI Taxonomy" id="157652"/>
    <lineage>
        <taxon>Eukaryota</taxon>
        <taxon>Viridiplantae</taxon>
        <taxon>Streptophyta</taxon>
        <taxon>Embryophyta</taxon>
        <taxon>Tracheophyta</taxon>
        <taxon>Spermatophyta</taxon>
        <taxon>Magnoliopsida</taxon>
        <taxon>eudicotyledons</taxon>
        <taxon>Gunneridae</taxon>
        <taxon>Pentapetalae</taxon>
        <taxon>rosids</taxon>
        <taxon>fabids</taxon>
        <taxon>Fabales</taxon>
        <taxon>Fabaceae</taxon>
        <taxon>Papilionoideae</taxon>
        <taxon>50 kb inversion clade</taxon>
        <taxon>NPAAA clade</taxon>
        <taxon>indigoferoid/millettioid clade</taxon>
        <taxon>Phaseoleae</taxon>
        <taxon>Mucuna</taxon>
    </lineage>
</organism>
<dbReference type="STRING" id="157652.A0A371FDI8"/>
<dbReference type="InterPro" id="IPR052965">
    <property type="entry name" value="Pigment-catalase-like"/>
</dbReference>
<evidence type="ECO:0000313" key="2">
    <source>
        <dbReference type="EMBL" id="RDX76364.1"/>
    </source>
</evidence>
<protein>
    <submittedName>
        <fullName evidence="2">Uncharacterized protein</fullName>
    </submittedName>
</protein>
<sequence>MSSDDERETKEEKVPRSQGAEGKLSGNVISGDKDSLPFAKDIAATLRILYGGSEDVPGNFSLKGGDGRIITSYLSSPP</sequence>
<accession>A0A371FDI8</accession>
<gene>
    <name evidence="2" type="ORF">CR513_43650</name>
</gene>